<dbReference type="EMBL" id="HBUE01347871">
    <property type="protein sequence ID" value="CAG6601659.1"/>
    <property type="molecule type" value="Transcribed_RNA"/>
</dbReference>
<feature type="region of interest" description="Disordered" evidence="1">
    <location>
        <begin position="81"/>
        <end position="100"/>
    </location>
</feature>
<name>A0A8D8FRC1_CULPI</name>
<evidence type="ECO:0000313" key="2">
    <source>
        <dbReference type="EMBL" id="CAG6479564.1"/>
    </source>
</evidence>
<dbReference type="EMBL" id="HBUE01240826">
    <property type="protein sequence ID" value="CAG6549392.1"/>
    <property type="molecule type" value="Transcribed_RNA"/>
</dbReference>
<protein>
    <submittedName>
        <fullName evidence="2">(northern house mosquito) hypothetical protein</fullName>
    </submittedName>
</protein>
<dbReference type="AlphaFoldDB" id="A0A8D8FRC1"/>
<sequence>MSRVWLEHRAAGVDLGRAGTRLQSDPADLYRCAGAVLFQGERGHQRSLSVRRSRRPRQCHQCPVYALVHVVPAASGHEATRGRLLHDLPQVPPTQQNSSR</sequence>
<dbReference type="EMBL" id="HBUE01347873">
    <property type="protein sequence ID" value="CAG6601663.1"/>
    <property type="molecule type" value="Transcribed_RNA"/>
</dbReference>
<reference evidence="2" key="1">
    <citation type="submission" date="2021-05" db="EMBL/GenBank/DDBJ databases">
        <authorList>
            <person name="Alioto T."/>
            <person name="Alioto T."/>
            <person name="Gomez Garrido J."/>
        </authorList>
    </citation>
    <scope>NUCLEOTIDE SEQUENCE</scope>
</reference>
<dbReference type="EMBL" id="HBUE01085689">
    <property type="protein sequence ID" value="CAG6479564.1"/>
    <property type="molecule type" value="Transcribed_RNA"/>
</dbReference>
<dbReference type="EMBL" id="HBUE01347865">
    <property type="protein sequence ID" value="CAG6601648.1"/>
    <property type="molecule type" value="Transcribed_RNA"/>
</dbReference>
<organism evidence="2">
    <name type="scientific">Culex pipiens</name>
    <name type="common">House mosquito</name>
    <dbReference type="NCBI Taxonomy" id="7175"/>
    <lineage>
        <taxon>Eukaryota</taxon>
        <taxon>Metazoa</taxon>
        <taxon>Ecdysozoa</taxon>
        <taxon>Arthropoda</taxon>
        <taxon>Hexapoda</taxon>
        <taxon>Insecta</taxon>
        <taxon>Pterygota</taxon>
        <taxon>Neoptera</taxon>
        <taxon>Endopterygota</taxon>
        <taxon>Diptera</taxon>
        <taxon>Nematocera</taxon>
        <taxon>Culicoidea</taxon>
        <taxon>Culicidae</taxon>
        <taxon>Culicinae</taxon>
        <taxon>Culicini</taxon>
        <taxon>Culex</taxon>
        <taxon>Culex</taxon>
    </lineage>
</organism>
<dbReference type="EMBL" id="HBUE01347870">
    <property type="protein sequence ID" value="CAG6601656.1"/>
    <property type="molecule type" value="Transcribed_RNA"/>
</dbReference>
<proteinExistence type="predicted"/>
<accession>A0A8D8FRC1</accession>
<dbReference type="EMBL" id="HBUE01240823">
    <property type="protein sequence ID" value="CAG6549385.1"/>
    <property type="molecule type" value="Transcribed_RNA"/>
</dbReference>
<evidence type="ECO:0000256" key="1">
    <source>
        <dbReference type="SAM" id="MobiDB-lite"/>
    </source>
</evidence>
<dbReference type="EMBL" id="HBUE01240818">
    <property type="protein sequence ID" value="CAG6549377.1"/>
    <property type="molecule type" value="Transcribed_RNA"/>
</dbReference>
<dbReference type="EMBL" id="HBUE01240824">
    <property type="protein sequence ID" value="CAG6549388.1"/>
    <property type="molecule type" value="Transcribed_RNA"/>
</dbReference>